<feature type="domain" description="HTH luxR-type" evidence="4">
    <location>
        <begin position="338"/>
        <end position="395"/>
    </location>
</feature>
<dbReference type="CDD" id="cd06170">
    <property type="entry name" value="LuxR_C_like"/>
    <property type="match status" value="1"/>
</dbReference>
<dbReference type="GO" id="GO:0003677">
    <property type="term" value="F:DNA binding"/>
    <property type="evidence" value="ECO:0007669"/>
    <property type="project" value="UniProtKB-KW"/>
</dbReference>
<dbReference type="Pfam" id="PF00196">
    <property type="entry name" value="GerE"/>
    <property type="match status" value="1"/>
</dbReference>
<dbReference type="InterPro" id="IPR000792">
    <property type="entry name" value="Tscrpt_reg_LuxR_C"/>
</dbReference>
<reference evidence="5 6" key="1">
    <citation type="submission" date="2018-11" db="EMBL/GenBank/DDBJ databases">
        <title>Complete Genome Sequence of Vbrio mediterranei 117-T6: a Potential Pathogen Bacteria Isolated from the Conchocelis of Pyropia.</title>
        <authorList>
            <person name="Liu Q."/>
        </authorList>
    </citation>
    <scope>NUCLEOTIDE SEQUENCE [LARGE SCALE GENOMIC DNA]</scope>
    <source>
        <strain evidence="5 6">117-T6</strain>
    </source>
</reference>
<protein>
    <submittedName>
        <fullName evidence="5">LuxR family transcriptional regulator</fullName>
    </submittedName>
</protein>
<evidence type="ECO:0000313" key="5">
    <source>
        <dbReference type="EMBL" id="AYV22129.1"/>
    </source>
</evidence>
<dbReference type="PANTHER" id="PTHR44688:SF16">
    <property type="entry name" value="DNA-BINDING TRANSCRIPTIONAL ACTIVATOR DEVR_DOSR"/>
    <property type="match status" value="1"/>
</dbReference>
<organism evidence="5 6">
    <name type="scientific">Vibrio mediterranei</name>
    <dbReference type="NCBI Taxonomy" id="689"/>
    <lineage>
        <taxon>Bacteria</taxon>
        <taxon>Pseudomonadati</taxon>
        <taxon>Pseudomonadota</taxon>
        <taxon>Gammaproteobacteria</taxon>
        <taxon>Vibrionales</taxon>
        <taxon>Vibrionaceae</taxon>
        <taxon>Vibrio</taxon>
    </lineage>
</organism>
<dbReference type="GO" id="GO:0006355">
    <property type="term" value="P:regulation of DNA-templated transcription"/>
    <property type="evidence" value="ECO:0007669"/>
    <property type="project" value="InterPro"/>
</dbReference>
<dbReference type="InterPro" id="IPR016032">
    <property type="entry name" value="Sig_transdc_resp-reg_C-effctor"/>
</dbReference>
<accession>A0A3G4VCZ0</accession>
<dbReference type="SMART" id="SM00421">
    <property type="entry name" value="HTH_LUXR"/>
    <property type="match status" value="1"/>
</dbReference>
<evidence type="ECO:0000313" key="6">
    <source>
        <dbReference type="Proteomes" id="UP000279760"/>
    </source>
</evidence>
<keyword evidence="1" id="KW-0805">Transcription regulation</keyword>
<keyword evidence="3" id="KW-0804">Transcription</keyword>
<proteinExistence type="predicted"/>
<sequence>MYSLVSLWRQRTTMDTIEKATLLRFSELIDLLYQAPTHQHGFQPFLELLVSEFNLADAVLHIQNTTSDAIEAAWIAGPKTDVIIEFIENNLEEGNYIHDYIDNAPPSRFYTLLGDIGRPAPQYLTSSQKLVEKWFDSNQMLDVSSAVIGRLENQIAMLSIHRDMSAQAFSRDDVLILNELIPHIQRAFSLYQQFKEILNETANLHHLIAQLPHGALLYDSKGALLCVNQKAIELGELHDDLEVNQQRFSIKDISVKREYIANLFTVLKRGENNNLACKVTHLSNKLSPITILLVPIGIEHPTPYQDHSILKDYEIGAIVYIYDRQHPIHVNSEFLKAIFGLTDAETEVCELIASGYTRNEIAALLERSTHTIKDHIKSIFIKTGSHSQSDLIATLLTSPVYPPS</sequence>
<evidence type="ECO:0000256" key="3">
    <source>
        <dbReference type="ARBA" id="ARBA00023163"/>
    </source>
</evidence>
<evidence type="ECO:0000256" key="2">
    <source>
        <dbReference type="ARBA" id="ARBA00023125"/>
    </source>
</evidence>
<dbReference type="Proteomes" id="UP000279760">
    <property type="component" value="Chromosome 1"/>
</dbReference>
<dbReference type="InterPro" id="IPR036388">
    <property type="entry name" value="WH-like_DNA-bd_sf"/>
</dbReference>
<name>A0A3G4VCZ0_9VIBR</name>
<keyword evidence="2" id="KW-0238">DNA-binding</keyword>
<dbReference type="AlphaFoldDB" id="A0A3G4VCZ0"/>
<dbReference type="SUPFAM" id="SSF46894">
    <property type="entry name" value="C-terminal effector domain of the bipartite response regulators"/>
    <property type="match status" value="1"/>
</dbReference>
<evidence type="ECO:0000256" key="1">
    <source>
        <dbReference type="ARBA" id="ARBA00023015"/>
    </source>
</evidence>
<dbReference type="EMBL" id="CP033577">
    <property type="protein sequence ID" value="AYV22129.1"/>
    <property type="molecule type" value="Genomic_DNA"/>
</dbReference>
<dbReference type="PANTHER" id="PTHR44688">
    <property type="entry name" value="DNA-BINDING TRANSCRIPTIONAL ACTIVATOR DEVR_DOSR"/>
    <property type="match status" value="1"/>
</dbReference>
<gene>
    <name evidence="5" type="ORF">ECB94_13070</name>
</gene>
<dbReference type="PRINTS" id="PR00038">
    <property type="entry name" value="HTHLUXR"/>
</dbReference>
<dbReference type="Gene3D" id="1.10.10.10">
    <property type="entry name" value="Winged helix-like DNA-binding domain superfamily/Winged helix DNA-binding domain"/>
    <property type="match status" value="1"/>
</dbReference>
<evidence type="ECO:0000259" key="4">
    <source>
        <dbReference type="SMART" id="SM00421"/>
    </source>
</evidence>